<reference evidence="2" key="1">
    <citation type="journal article" date="2014" name="Int. J. Syst. Evol. Microbiol.">
        <title>Complete genome sequence of Corynebacterium casei LMG S-19264T (=DSM 44701T), isolated from a smear-ripened cheese.</title>
        <authorList>
            <consortium name="US DOE Joint Genome Institute (JGI-PGF)"/>
            <person name="Walter F."/>
            <person name="Albersmeier A."/>
            <person name="Kalinowski J."/>
            <person name="Ruckert C."/>
        </authorList>
    </citation>
    <scope>NUCLEOTIDE SEQUENCE</scope>
    <source>
        <strain evidence="2">CGMCC 1.14984</strain>
    </source>
</reference>
<evidence type="ECO:0000313" key="3">
    <source>
        <dbReference type="EMBL" id="NHK29564.1"/>
    </source>
</evidence>
<protein>
    <submittedName>
        <fullName evidence="2">Uncharacterized protein</fullName>
    </submittedName>
</protein>
<accession>A0A8J3A6S4</accession>
<keyword evidence="1" id="KW-1133">Transmembrane helix</keyword>
<reference evidence="3 5" key="2">
    <citation type="submission" date="2020-02" db="EMBL/GenBank/DDBJ databases">
        <title>Genome sequence of Parvularcula flava strain NH6-79.</title>
        <authorList>
            <person name="Abdul Karim M.H."/>
            <person name="Lam M.Q."/>
            <person name="Chen S.J."/>
            <person name="Yahya A."/>
            <person name="Shahir S."/>
            <person name="Shamsir M.S."/>
            <person name="Chong C.S."/>
        </authorList>
    </citation>
    <scope>NUCLEOTIDE SEQUENCE [LARGE SCALE GENOMIC DNA]</scope>
    <source>
        <strain evidence="3 5">NH6-79</strain>
    </source>
</reference>
<name>A0A8J3A6S4_9PROT</name>
<gene>
    <name evidence="3" type="ORF">FF098_016775</name>
    <name evidence="2" type="ORF">GCM10011355_32510</name>
</gene>
<dbReference type="EMBL" id="VCJR02000006">
    <property type="protein sequence ID" value="NHK29564.1"/>
    <property type="molecule type" value="Genomic_DNA"/>
</dbReference>
<evidence type="ECO:0000313" key="5">
    <source>
        <dbReference type="Proteomes" id="UP000818603"/>
    </source>
</evidence>
<evidence type="ECO:0000313" key="2">
    <source>
        <dbReference type="EMBL" id="GGI01563.1"/>
    </source>
</evidence>
<keyword evidence="1" id="KW-0472">Membrane</keyword>
<dbReference type="Proteomes" id="UP000818603">
    <property type="component" value="Unassembled WGS sequence"/>
</dbReference>
<keyword evidence="1" id="KW-0812">Transmembrane</keyword>
<evidence type="ECO:0000256" key="1">
    <source>
        <dbReference type="SAM" id="Phobius"/>
    </source>
</evidence>
<comment type="caution">
    <text evidence="2">The sequence shown here is derived from an EMBL/GenBank/DDBJ whole genome shotgun (WGS) entry which is preliminary data.</text>
</comment>
<dbReference type="EMBL" id="BMGZ01000004">
    <property type="protein sequence ID" value="GGI01563.1"/>
    <property type="molecule type" value="Genomic_DNA"/>
</dbReference>
<organism evidence="2 4">
    <name type="scientific">Aquisalinus luteolus</name>
    <dbReference type="NCBI Taxonomy" id="1566827"/>
    <lineage>
        <taxon>Bacteria</taxon>
        <taxon>Pseudomonadati</taxon>
        <taxon>Pseudomonadota</taxon>
        <taxon>Alphaproteobacteria</taxon>
        <taxon>Parvularculales</taxon>
        <taxon>Parvularculaceae</taxon>
        <taxon>Aquisalinus</taxon>
    </lineage>
</organism>
<sequence>MSDHHQDPDDLGFFEKPGTIRMMWIVLIALCVVVAALGVAGMILHWMHPYFTLDALPVFYALVGAVAATVIGAGGRLLSQMLTMAPDYYDSDADLRHPQDGNAEGGHD</sequence>
<evidence type="ECO:0000313" key="4">
    <source>
        <dbReference type="Proteomes" id="UP000621856"/>
    </source>
</evidence>
<proteinExistence type="predicted"/>
<feature type="transmembrane region" description="Helical" evidence="1">
    <location>
        <begin position="24"/>
        <end position="46"/>
    </location>
</feature>
<feature type="transmembrane region" description="Helical" evidence="1">
    <location>
        <begin position="58"/>
        <end position="78"/>
    </location>
</feature>
<dbReference type="Proteomes" id="UP000621856">
    <property type="component" value="Unassembled WGS sequence"/>
</dbReference>
<dbReference type="AlphaFoldDB" id="A0A8J3A6S4"/>
<reference evidence="2" key="3">
    <citation type="submission" date="2020-09" db="EMBL/GenBank/DDBJ databases">
        <authorList>
            <person name="Sun Q."/>
            <person name="Zhou Y."/>
        </authorList>
    </citation>
    <scope>NUCLEOTIDE SEQUENCE</scope>
    <source>
        <strain evidence="2">CGMCC 1.14984</strain>
    </source>
</reference>
<dbReference type="RefSeq" id="WP_155142748.1">
    <property type="nucleotide sequence ID" value="NZ_BMGZ01000004.1"/>
</dbReference>
<keyword evidence="5" id="KW-1185">Reference proteome</keyword>